<evidence type="ECO:0000313" key="2">
    <source>
        <dbReference type="Proteomes" id="UP001062846"/>
    </source>
</evidence>
<gene>
    <name evidence="1" type="ORF">RHMOL_Rhmol12G0169100</name>
</gene>
<dbReference type="Proteomes" id="UP001062846">
    <property type="component" value="Chromosome 12"/>
</dbReference>
<evidence type="ECO:0000313" key="1">
    <source>
        <dbReference type="EMBL" id="KAI8528717.1"/>
    </source>
</evidence>
<dbReference type="EMBL" id="CM046399">
    <property type="protein sequence ID" value="KAI8528717.1"/>
    <property type="molecule type" value="Genomic_DNA"/>
</dbReference>
<name>A0ACC0LK81_RHOML</name>
<sequence length="115" mass="13438">MPVFGLFGKQKMTLSSTIQFLLLRKWLTLSNKEWLFGLKGDAILQSILLKTSKAIWMALESIKSESFCNSLFFFPTLGWSSLLLFLNFWLAYDWIDFFLLMMLALSFSMYPFSSF</sequence>
<accession>A0ACC0LK81</accession>
<proteinExistence type="predicted"/>
<keyword evidence="2" id="KW-1185">Reference proteome</keyword>
<protein>
    <submittedName>
        <fullName evidence="1">Uncharacterized protein</fullName>
    </submittedName>
</protein>
<organism evidence="1 2">
    <name type="scientific">Rhododendron molle</name>
    <name type="common">Chinese azalea</name>
    <name type="synonym">Azalea mollis</name>
    <dbReference type="NCBI Taxonomy" id="49168"/>
    <lineage>
        <taxon>Eukaryota</taxon>
        <taxon>Viridiplantae</taxon>
        <taxon>Streptophyta</taxon>
        <taxon>Embryophyta</taxon>
        <taxon>Tracheophyta</taxon>
        <taxon>Spermatophyta</taxon>
        <taxon>Magnoliopsida</taxon>
        <taxon>eudicotyledons</taxon>
        <taxon>Gunneridae</taxon>
        <taxon>Pentapetalae</taxon>
        <taxon>asterids</taxon>
        <taxon>Ericales</taxon>
        <taxon>Ericaceae</taxon>
        <taxon>Ericoideae</taxon>
        <taxon>Rhodoreae</taxon>
        <taxon>Rhododendron</taxon>
    </lineage>
</organism>
<comment type="caution">
    <text evidence="1">The sequence shown here is derived from an EMBL/GenBank/DDBJ whole genome shotgun (WGS) entry which is preliminary data.</text>
</comment>
<reference evidence="1" key="1">
    <citation type="submission" date="2022-02" db="EMBL/GenBank/DDBJ databases">
        <title>Plant Genome Project.</title>
        <authorList>
            <person name="Zhang R.-G."/>
        </authorList>
    </citation>
    <scope>NUCLEOTIDE SEQUENCE</scope>
    <source>
        <strain evidence="1">AT1</strain>
    </source>
</reference>